<dbReference type="PANTHER" id="PTHR42912">
    <property type="entry name" value="METHYLTRANSFERASE"/>
    <property type="match status" value="1"/>
</dbReference>
<dbReference type="InterPro" id="IPR029063">
    <property type="entry name" value="SAM-dependent_MTases_sf"/>
</dbReference>
<sequence length="263" mass="28530">MGENQIRFEDGATYERLMGVWSRLVGEAFLDWLAPASGLSWIDIGCGNGAFTELIVDRCEPAAVFGVDPSEGQIAFARSRHKAGVARFEQGGALALPAGDASFDAAVMALVLFFVPDPAAGVAEMKRVVKPGGGIFAYMWDILEPGGFPMRPMQDELREMAFTPMLPPHAEVSTLAAMQALWAEAGLIGIRTRQITVRRSFADFEDFWATVLIAIGMGESTRGMREEAKDELKARLQARMTPDADGRITYSARANAIAGRVPE</sequence>
<dbReference type="SUPFAM" id="SSF53335">
    <property type="entry name" value="S-adenosyl-L-methionine-dependent methyltransferases"/>
    <property type="match status" value="1"/>
</dbReference>
<dbReference type="Proteomes" id="UP000249066">
    <property type="component" value="Unassembled WGS sequence"/>
</dbReference>
<dbReference type="InterPro" id="IPR013216">
    <property type="entry name" value="Methyltransf_11"/>
</dbReference>
<dbReference type="CDD" id="cd02440">
    <property type="entry name" value="AdoMet_MTases"/>
    <property type="match status" value="1"/>
</dbReference>
<gene>
    <name evidence="2" type="ORF">DI623_14735</name>
</gene>
<evidence type="ECO:0000313" key="3">
    <source>
        <dbReference type="Proteomes" id="UP000249066"/>
    </source>
</evidence>
<evidence type="ECO:0000259" key="1">
    <source>
        <dbReference type="Pfam" id="PF08241"/>
    </source>
</evidence>
<name>A0A2W5A1G8_9SPHN</name>
<dbReference type="AlphaFoldDB" id="A0A2W5A1G8"/>
<dbReference type="Pfam" id="PF08241">
    <property type="entry name" value="Methyltransf_11"/>
    <property type="match status" value="1"/>
</dbReference>
<organism evidence="2 3">
    <name type="scientific">Sphingomonas sanxanigenens</name>
    <dbReference type="NCBI Taxonomy" id="397260"/>
    <lineage>
        <taxon>Bacteria</taxon>
        <taxon>Pseudomonadati</taxon>
        <taxon>Pseudomonadota</taxon>
        <taxon>Alphaproteobacteria</taxon>
        <taxon>Sphingomonadales</taxon>
        <taxon>Sphingomonadaceae</taxon>
        <taxon>Sphingomonas</taxon>
    </lineage>
</organism>
<comment type="caution">
    <text evidence="2">The sequence shown here is derived from an EMBL/GenBank/DDBJ whole genome shotgun (WGS) entry which is preliminary data.</text>
</comment>
<dbReference type="GO" id="GO:0008757">
    <property type="term" value="F:S-adenosylmethionine-dependent methyltransferase activity"/>
    <property type="evidence" value="ECO:0007669"/>
    <property type="project" value="InterPro"/>
</dbReference>
<protein>
    <submittedName>
        <fullName evidence="2">SAM-dependent methyltransferase</fullName>
    </submittedName>
</protein>
<keyword evidence="2" id="KW-0808">Transferase</keyword>
<accession>A0A2W5A1G8</accession>
<feature type="domain" description="Methyltransferase type 11" evidence="1">
    <location>
        <begin position="42"/>
        <end position="135"/>
    </location>
</feature>
<proteinExistence type="predicted"/>
<keyword evidence="2" id="KW-0489">Methyltransferase</keyword>
<evidence type="ECO:0000313" key="2">
    <source>
        <dbReference type="EMBL" id="PZO87436.1"/>
    </source>
</evidence>
<dbReference type="GO" id="GO:0032259">
    <property type="term" value="P:methylation"/>
    <property type="evidence" value="ECO:0007669"/>
    <property type="project" value="UniProtKB-KW"/>
</dbReference>
<dbReference type="EMBL" id="QFNN01000132">
    <property type="protein sequence ID" value="PZO87436.1"/>
    <property type="molecule type" value="Genomic_DNA"/>
</dbReference>
<dbReference type="PANTHER" id="PTHR42912:SF93">
    <property type="entry name" value="N6-ADENOSINE-METHYLTRANSFERASE TMT1A"/>
    <property type="match status" value="1"/>
</dbReference>
<dbReference type="Gene3D" id="3.40.50.150">
    <property type="entry name" value="Vaccinia Virus protein VP39"/>
    <property type="match status" value="1"/>
</dbReference>
<reference evidence="2 3" key="1">
    <citation type="submission" date="2017-08" db="EMBL/GenBank/DDBJ databases">
        <title>Infants hospitalized years apart are colonized by the same room-sourced microbial strains.</title>
        <authorList>
            <person name="Brooks B."/>
            <person name="Olm M.R."/>
            <person name="Firek B.A."/>
            <person name="Baker R."/>
            <person name="Thomas B.C."/>
            <person name="Morowitz M.J."/>
            <person name="Banfield J.F."/>
        </authorList>
    </citation>
    <scope>NUCLEOTIDE SEQUENCE [LARGE SCALE GENOMIC DNA]</scope>
    <source>
        <strain evidence="2">S2_018_000_R2_101</strain>
    </source>
</reference>
<dbReference type="InterPro" id="IPR050508">
    <property type="entry name" value="Methyltransf_Superfamily"/>
</dbReference>